<dbReference type="PANTHER" id="PTHR48081:SF8">
    <property type="entry name" value="ALPHA_BETA HYDROLASE FOLD-3 DOMAIN-CONTAINING PROTEIN-RELATED"/>
    <property type="match status" value="1"/>
</dbReference>
<dbReference type="GO" id="GO:0016787">
    <property type="term" value="F:hydrolase activity"/>
    <property type="evidence" value="ECO:0007669"/>
    <property type="project" value="UniProtKB-KW"/>
</dbReference>
<dbReference type="Proteomes" id="UP000772434">
    <property type="component" value="Unassembled WGS sequence"/>
</dbReference>
<evidence type="ECO:0000259" key="2">
    <source>
        <dbReference type="Pfam" id="PF07859"/>
    </source>
</evidence>
<dbReference type="InterPro" id="IPR029058">
    <property type="entry name" value="AB_hydrolase_fold"/>
</dbReference>
<comment type="caution">
    <text evidence="3">The sequence shown here is derived from an EMBL/GenBank/DDBJ whole genome shotgun (WGS) entry which is preliminary data.</text>
</comment>
<accession>A0A9P5UCD5</accession>
<reference evidence="3" key="1">
    <citation type="submission" date="2020-11" db="EMBL/GenBank/DDBJ databases">
        <authorList>
            <consortium name="DOE Joint Genome Institute"/>
            <person name="Ahrendt S."/>
            <person name="Riley R."/>
            <person name="Andreopoulos W."/>
            <person name="Labutti K."/>
            <person name="Pangilinan J."/>
            <person name="Ruiz-Duenas F.J."/>
            <person name="Barrasa J.M."/>
            <person name="Sanchez-Garcia M."/>
            <person name="Camarero S."/>
            <person name="Miyauchi S."/>
            <person name="Serrano A."/>
            <person name="Linde D."/>
            <person name="Babiker R."/>
            <person name="Drula E."/>
            <person name="Ayuso-Fernandez I."/>
            <person name="Pacheco R."/>
            <person name="Padilla G."/>
            <person name="Ferreira P."/>
            <person name="Barriuso J."/>
            <person name="Kellner H."/>
            <person name="Castanera R."/>
            <person name="Alfaro M."/>
            <person name="Ramirez L."/>
            <person name="Pisabarro A.G."/>
            <person name="Kuo A."/>
            <person name="Tritt A."/>
            <person name="Lipzen A."/>
            <person name="He G."/>
            <person name="Yan M."/>
            <person name="Ng V."/>
            <person name="Cullen D."/>
            <person name="Martin F."/>
            <person name="Rosso M.-N."/>
            <person name="Henrissat B."/>
            <person name="Hibbett D."/>
            <person name="Martinez A.T."/>
            <person name="Grigoriev I.V."/>
        </authorList>
    </citation>
    <scope>NUCLEOTIDE SEQUENCE</scope>
    <source>
        <strain evidence="3">AH 40177</strain>
    </source>
</reference>
<gene>
    <name evidence="3" type="ORF">BDP27DRAFT_1317849</name>
</gene>
<organism evidence="3 4">
    <name type="scientific">Rhodocollybia butyracea</name>
    <dbReference type="NCBI Taxonomy" id="206335"/>
    <lineage>
        <taxon>Eukaryota</taxon>
        <taxon>Fungi</taxon>
        <taxon>Dikarya</taxon>
        <taxon>Basidiomycota</taxon>
        <taxon>Agaricomycotina</taxon>
        <taxon>Agaricomycetes</taxon>
        <taxon>Agaricomycetidae</taxon>
        <taxon>Agaricales</taxon>
        <taxon>Marasmiineae</taxon>
        <taxon>Omphalotaceae</taxon>
        <taxon>Rhodocollybia</taxon>
    </lineage>
</organism>
<evidence type="ECO:0000256" key="1">
    <source>
        <dbReference type="ARBA" id="ARBA00022801"/>
    </source>
</evidence>
<dbReference type="PANTHER" id="PTHR48081">
    <property type="entry name" value="AB HYDROLASE SUPERFAMILY PROTEIN C4A8.06C"/>
    <property type="match status" value="1"/>
</dbReference>
<dbReference type="Pfam" id="PF07859">
    <property type="entry name" value="Abhydrolase_3"/>
    <property type="match status" value="1"/>
</dbReference>
<dbReference type="SUPFAM" id="SSF53474">
    <property type="entry name" value="alpha/beta-Hydrolases"/>
    <property type="match status" value="1"/>
</dbReference>
<keyword evidence="1 3" id="KW-0378">Hydrolase</keyword>
<dbReference type="OrthoDB" id="408631at2759"/>
<evidence type="ECO:0000313" key="3">
    <source>
        <dbReference type="EMBL" id="KAF9074011.1"/>
    </source>
</evidence>
<name>A0A9P5UCD5_9AGAR</name>
<evidence type="ECO:0000313" key="4">
    <source>
        <dbReference type="Proteomes" id="UP000772434"/>
    </source>
</evidence>
<dbReference type="Gene3D" id="3.40.50.1820">
    <property type="entry name" value="alpha/beta hydrolase"/>
    <property type="match status" value="1"/>
</dbReference>
<dbReference type="EMBL" id="JADNRY010000015">
    <property type="protein sequence ID" value="KAF9074011.1"/>
    <property type="molecule type" value="Genomic_DNA"/>
</dbReference>
<dbReference type="AlphaFoldDB" id="A0A9P5UCD5"/>
<dbReference type="InterPro" id="IPR050300">
    <property type="entry name" value="GDXG_lipolytic_enzyme"/>
</dbReference>
<dbReference type="InterPro" id="IPR013094">
    <property type="entry name" value="AB_hydrolase_3"/>
</dbReference>
<proteinExistence type="predicted"/>
<keyword evidence="4" id="KW-1185">Reference proteome</keyword>
<sequence length="345" mass="38009">MSTNDFSARVPKQPLHPSIISKLDPEYVALHENVLQYLPMLCTLPWDPVTMRKPLPMQGERKPLDVGKIEDFELKKGGYGRMMRAYTPFGEPPRNGWPVLVYFHGGGWTLGGLHNEQSIITNLCVGAKCIVISVDYRLAPEHKFPAAIDDAVEALQWVLTDGKDLLNIDTSKIATGGASSGANIAAVLALKAVEESFAPPLPAPMALQLLITPSVDQTATDAPGGRWESNKYAPYLPPAMVNWTKAMYFKTEDDWSRWEASPLLAPQELLEKAPKTWIAAQEMDLLCNECEAYAERLRECGVDAECVIYKGGMHLHFLFDGVLKNGQKGIADAVDALAKAFQTVQ</sequence>
<protein>
    <submittedName>
        <fullName evidence="3">Alpha/beta hydrolase fold-domain-containing protein</fullName>
    </submittedName>
</protein>
<feature type="domain" description="Alpha/beta hydrolase fold-3" evidence="2">
    <location>
        <begin position="100"/>
        <end position="315"/>
    </location>
</feature>